<dbReference type="Pfam" id="PF00107">
    <property type="entry name" value="ADH_zinc_N"/>
    <property type="match status" value="1"/>
</dbReference>
<proteinExistence type="inferred from homology"/>
<reference evidence="6 7" key="1">
    <citation type="submission" date="2013-01" db="EMBL/GenBank/DDBJ databases">
        <title>The Genome Sequence of Clostridium clostridioforme 90A8.</title>
        <authorList>
            <consortium name="The Broad Institute Genome Sequencing Platform"/>
            <person name="Earl A."/>
            <person name="Ward D."/>
            <person name="Feldgarden M."/>
            <person name="Gevers D."/>
            <person name="Courvalin P."/>
            <person name="Lambert T."/>
            <person name="Walker B."/>
            <person name="Young S.K."/>
            <person name="Zeng Q."/>
            <person name="Gargeya S."/>
            <person name="Fitzgerald M."/>
            <person name="Haas B."/>
            <person name="Abouelleil A."/>
            <person name="Alvarado L."/>
            <person name="Arachchi H.M."/>
            <person name="Berlin A.M."/>
            <person name="Chapman S.B."/>
            <person name="Dewar J."/>
            <person name="Goldberg J."/>
            <person name="Griggs A."/>
            <person name="Gujja S."/>
            <person name="Hansen M."/>
            <person name="Howarth C."/>
            <person name="Imamovic A."/>
            <person name="Larimer J."/>
            <person name="McCowan C."/>
            <person name="Murphy C."/>
            <person name="Neiman D."/>
            <person name="Pearson M."/>
            <person name="Priest M."/>
            <person name="Roberts A."/>
            <person name="Saif S."/>
            <person name="Shea T."/>
            <person name="Sisk P."/>
            <person name="Sykes S."/>
            <person name="Wortman J."/>
            <person name="Nusbaum C."/>
            <person name="Birren B."/>
        </authorList>
    </citation>
    <scope>NUCLEOTIDE SEQUENCE [LARGE SCALE GENOMIC DNA]</scope>
    <source>
        <strain evidence="6 7">90A8</strain>
    </source>
</reference>
<keyword evidence="3" id="KW-0560">Oxidoreductase</keyword>
<dbReference type="PANTHER" id="PTHR43401">
    <property type="entry name" value="L-THREONINE 3-DEHYDROGENASE"/>
    <property type="match status" value="1"/>
</dbReference>
<comment type="caution">
    <text evidence="6">The sequence shown here is derived from an EMBL/GenBank/DDBJ whole genome shotgun (WGS) entry which is preliminary data.</text>
</comment>
<dbReference type="PANTHER" id="PTHR43401:SF2">
    <property type="entry name" value="L-THREONINE 3-DEHYDROGENASE"/>
    <property type="match status" value="1"/>
</dbReference>
<dbReference type="Pfam" id="PF08240">
    <property type="entry name" value="ADH_N"/>
    <property type="match status" value="1"/>
</dbReference>
<dbReference type="InterPro" id="IPR036291">
    <property type="entry name" value="NAD(P)-bd_dom_sf"/>
</dbReference>
<dbReference type="SMART" id="SM00829">
    <property type="entry name" value="PKS_ER"/>
    <property type="match status" value="1"/>
</dbReference>
<keyword evidence="2 4" id="KW-0862">Zinc</keyword>
<dbReference type="InterPro" id="IPR050129">
    <property type="entry name" value="Zn_alcohol_dh"/>
</dbReference>
<dbReference type="GO" id="GO:0016491">
    <property type="term" value="F:oxidoreductase activity"/>
    <property type="evidence" value="ECO:0007669"/>
    <property type="project" value="UniProtKB-KW"/>
</dbReference>
<dbReference type="Gene3D" id="3.90.180.10">
    <property type="entry name" value="Medium-chain alcohol dehydrogenases, catalytic domain"/>
    <property type="match status" value="1"/>
</dbReference>
<evidence type="ECO:0000256" key="4">
    <source>
        <dbReference type="RuleBase" id="RU361277"/>
    </source>
</evidence>
<dbReference type="PROSITE" id="PS00059">
    <property type="entry name" value="ADH_ZINC"/>
    <property type="match status" value="1"/>
</dbReference>
<protein>
    <recommendedName>
        <fullName evidence="5">Enoyl reductase (ER) domain-containing protein</fullName>
    </recommendedName>
</protein>
<name>A0A0E2H3Q0_9FIRM</name>
<evidence type="ECO:0000256" key="3">
    <source>
        <dbReference type="ARBA" id="ARBA00023002"/>
    </source>
</evidence>
<dbReference type="InterPro" id="IPR020843">
    <property type="entry name" value="ER"/>
</dbReference>
<gene>
    <name evidence="6" type="ORF">HMPREF1090_05176</name>
</gene>
<dbReference type="SUPFAM" id="SSF50129">
    <property type="entry name" value="GroES-like"/>
    <property type="match status" value="1"/>
</dbReference>
<dbReference type="SUPFAM" id="SSF51735">
    <property type="entry name" value="NAD(P)-binding Rossmann-fold domains"/>
    <property type="match status" value="1"/>
</dbReference>
<evidence type="ECO:0000313" key="7">
    <source>
        <dbReference type="Proteomes" id="UP000013085"/>
    </source>
</evidence>
<comment type="cofactor">
    <cofactor evidence="4">
        <name>Zn(2+)</name>
        <dbReference type="ChEBI" id="CHEBI:29105"/>
    </cofactor>
</comment>
<evidence type="ECO:0000256" key="1">
    <source>
        <dbReference type="ARBA" id="ARBA00022723"/>
    </source>
</evidence>
<dbReference type="InterPro" id="IPR013154">
    <property type="entry name" value="ADH-like_N"/>
</dbReference>
<evidence type="ECO:0000259" key="5">
    <source>
        <dbReference type="SMART" id="SM00829"/>
    </source>
</evidence>
<feature type="domain" description="Enoyl reductase (ER)" evidence="5">
    <location>
        <begin position="19"/>
        <end position="362"/>
    </location>
</feature>
<dbReference type="GO" id="GO:0008270">
    <property type="term" value="F:zinc ion binding"/>
    <property type="evidence" value="ECO:0007669"/>
    <property type="project" value="InterPro"/>
</dbReference>
<dbReference type="HOGENOM" id="CLU_026673_11_0_9"/>
<keyword evidence="1 4" id="KW-0479">Metal-binding</keyword>
<dbReference type="InterPro" id="IPR013149">
    <property type="entry name" value="ADH-like_C"/>
</dbReference>
<evidence type="ECO:0000256" key="2">
    <source>
        <dbReference type="ARBA" id="ARBA00022833"/>
    </source>
</evidence>
<dbReference type="RefSeq" id="WP_002594641.1">
    <property type="nucleotide sequence ID" value="NZ_KB850992.1"/>
</dbReference>
<dbReference type="PATRIC" id="fig|999408.3.peg.5563"/>
<dbReference type="Proteomes" id="UP000013085">
    <property type="component" value="Unassembled WGS sequence"/>
</dbReference>
<organism evidence="6 7">
    <name type="scientific">[Clostridium] clostridioforme 90A8</name>
    <dbReference type="NCBI Taxonomy" id="999408"/>
    <lineage>
        <taxon>Bacteria</taxon>
        <taxon>Bacillati</taxon>
        <taxon>Bacillota</taxon>
        <taxon>Clostridia</taxon>
        <taxon>Lachnospirales</taxon>
        <taxon>Lachnospiraceae</taxon>
        <taxon>Enterocloster</taxon>
    </lineage>
</organism>
<evidence type="ECO:0000313" key="6">
    <source>
        <dbReference type="EMBL" id="ENZ07427.1"/>
    </source>
</evidence>
<dbReference type="InterPro" id="IPR002328">
    <property type="entry name" value="ADH_Zn_CS"/>
</dbReference>
<dbReference type="AlphaFoldDB" id="A0A0E2H3Q0"/>
<dbReference type="EMBL" id="AGYR01000067">
    <property type="protein sequence ID" value="ENZ07427.1"/>
    <property type="molecule type" value="Genomic_DNA"/>
</dbReference>
<dbReference type="InterPro" id="IPR011032">
    <property type="entry name" value="GroES-like_sf"/>
</dbReference>
<accession>A0A0E2H3Q0</accession>
<sequence>MEEFKIPATMKAMTLVAYDQLKLAEVPVPEPGPGEVLCRIKSVAICGSDPKMIHGGYKFANWPPYYPFIMGHEWAGQVVKVGQGVKDFKPGDRVAGEAHVGCGKCDNCKRGHYTVCLNYGKDGKDGGLDMGHRHYGFYWQGANAEYNVYKSSALHRIPDGVSYDVASMCDCAGVALHGVELAGVTPGGTSVVFGPGAIGLCAMMECKALGSGRVIMIGRGAKLEKARELGADICIDFEKEDPVKRVLELTGGVGADEVMECSGASDSPLKACQMVKKTGAVAIIATYHNDTVPIPANIVNFNEIKLVGSKANPNVSEQVLHFFATGAIQGEKLITHTFPLEEYEKAVDIFEHKKEGSIKVVINP</sequence>
<comment type="similarity">
    <text evidence="4">Belongs to the zinc-containing alcohol dehydrogenase family.</text>
</comment>
<dbReference type="Gene3D" id="3.40.50.720">
    <property type="entry name" value="NAD(P)-binding Rossmann-like Domain"/>
    <property type="match status" value="1"/>
</dbReference>